<gene>
    <name evidence="7" type="ORF">HLH21_07040</name>
</gene>
<evidence type="ECO:0000256" key="1">
    <source>
        <dbReference type="ARBA" id="ARBA00006446"/>
    </source>
</evidence>
<evidence type="ECO:0000256" key="4">
    <source>
        <dbReference type="PROSITE-ProRule" id="PRU00703"/>
    </source>
</evidence>
<dbReference type="Gene3D" id="3.30.465.10">
    <property type="match status" value="1"/>
</dbReference>
<evidence type="ECO:0000259" key="6">
    <source>
        <dbReference type="PROSITE" id="PS51371"/>
    </source>
</evidence>
<comment type="similarity">
    <text evidence="1">Belongs to the UPF0053 family. Hemolysin C subfamily.</text>
</comment>
<feature type="region of interest" description="Disordered" evidence="5">
    <location>
        <begin position="1"/>
        <end position="33"/>
    </location>
</feature>
<reference evidence="7 8" key="1">
    <citation type="submission" date="2020-04" db="EMBL/GenBank/DDBJ databases">
        <title>Description of novel Gluconacetobacter.</title>
        <authorList>
            <person name="Sombolestani A."/>
        </authorList>
    </citation>
    <scope>NUCLEOTIDE SEQUENCE [LARGE SCALE GENOMIC DNA]</scope>
    <source>
        <strain evidence="7 8">LMG 21312</strain>
    </source>
</reference>
<dbReference type="Proteomes" id="UP000561066">
    <property type="component" value="Unassembled WGS sequence"/>
</dbReference>
<feature type="domain" description="CBS" evidence="6">
    <location>
        <begin position="157"/>
        <end position="217"/>
    </location>
</feature>
<dbReference type="GO" id="GO:0050660">
    <property type="term" value="F:flavin adenine dinucleotide binding"/>
    <property type="evidence" value="ECO:0007669"/>
    <property type="project" value="InterPro"/>
</dbReference>
<dbReference type="Gene3D" id="3.10.580.10">
    <property type="entry name" value="CBS-domain"/>
    <property type="match status" value="1"/>
</dbReference>
<sequence>MNRPPPDPAPPENGSARADDAAPAARPRSRGLRALFGRRRVEQGLRHSIAALVQEADEAEGDGNGEASELDRQERALIANVLRLRGITADDVMIPRADIVAMPVALSLDDALALMRRENHSRMPVYREQLDDIVGMIHVKDLIAYAGTSEAFNVESLLRQPLMVAPQIPVLDLLLQMRQRRVHLALVIDEYGGVDGLVTIEDLVETIVGDISDEHDEPTAVLIQERPDGTFDVDARMPVAQFEARMGPILTEAEREAEIETVGGLVFFLAGHVPTRGEVLTHGSGLVFRVLDADSLHIRKVRVRLPTPPVPPP</sequence>
<dbReference type="SUPFAM" id="SSF56176">
    <property type="entry name" value="FAD-binding/transporter-associated domain-like"/>
    <property type="match status" value="1"/>
</dbReference>
<evidence type="ECO:0000256" key="2">
    <source>
        <dbReference type="ARBA" id="ARBA00022737"/>
    </source>
</evidence>
<dbReference type="PANTHER" id="PTHR22777">
    <property type="entry name" value="HEMOLYSIN-RELATED"/>
    <property type="match status" value="1"/>
</dbReference>
<dbReference type="SMART" id="SM00116">
    <property type="entry name" value="CBS"/>
    <property type="match status" value="2"/>
</dbReference>
<dbReference type="InterPro" id="IPR036318">
    <property type="entry name" value="FAD-bd_PCMH-like_sf"/>
</dbReference>
<comment type="caution">
    <text evidence="7">The sequence shown here is derived from an EMBL/GenBank/DDBJ whole genome shotgun (WGS) entry which is preliminary data.</text>
</comment>
<dbReference type="SUPFAM" id="SSF54631">
    <property type="entry name" value="CBS-domain pair"/>
    <property type="match status" value="1"/>
</dbReference>
<evidence type="ECO:0000256" key="3">
    <source>
        <dbReference type="ARBA" id="ARBA00023122"/>
    </source>
</evidence>
<dbReference type="PROSITE" id="PS51371">
    <property type="entry name" value="CBS"/>
    <property type="match status" value="2"/>
</dbReference>
<protein>
    <submittedName>
        <fullName evidence="7">HlyC/CorC family transporter</fullName>
    </submittedName>
</protein>
<dbReference type="SMART" id="SM01091">
    <property type="entry name" value="CorC_HlyC"/>
    <property type="match status" value="1"/>
</dbReference>
<dbReference type="InterPro" id="IPR000644">
    <property type="entry name" value="CBS_dom"/>
</dbReference>
<dbReference type="InterPro" id="IPR046342">
    <property type="entry name" value="CBS_dom_sf"/>
</dbReference>
<organism evidence="7 8">
    <name type="scientific">Gluconacetobacter johannae</name>
    <dbReference type="NCBI Taxonomy" id="112140"/>
    <lineage>
        <taxon>Bacteria</taxon>
        <taxon>Pseudomonadati</taxon>
        <taxon>Pseudomonadota</taxon>
        <taxon>Alphaproteobacteria</taxon>
        <taxon>Acetobacterales</taxon>
        <taxon>Acetobacteraceae</taxon>
        <taxon>Gluconacetobacter</taxon>
    </lineage>
</organism>
<dbReference type="PANTHER" id="PTHR22777:SF27">
    <property type="entry name" value="MAGNESIUM AND COBALT EFFLUX PROTEIN CORC"/>
    <property type="match status" value="1"/>
</dbReference>
<dbReference type="InterPro" id="IPR044751">
    <property type="entry name" value="Ion_transp-like_CBS"/>
</dbReference>
<keyword evidence="2" id="KW-0677">Repeat</keyword>
<name>A0A7W4J707_9PROT</name>
<dbReference type="InterPro" id="IPR005170">
    <property type="entry name" value="Transptr-assoc_dom"/>
</dbReference>
<dbReference type="Pfam" id="PF03471">
    <property type="entry name" value="CorC_HlyC"/>
    <property type="match status" value="1"/>
</dbReference>
<dbReference type="Pfam" id="PF00571">
    <property type="entry name" value="CBS"/>
    <property type="match status" value="2"/>
</dbReference>
<dbReference type="RefSeq" id="WP_182942730.1">
    <property type="nucleotide sequence ID" value="NZ_JABEQH010000008.1"/>
</dbReference>
<dbReference type="CDD" id="cd04590">
    <property type="entry name" value="CBS_pair_CorC_HlyC_assoc"/>
    <property type="match status" value="1"/>
</dbReference>
<dbReference type="FunFam" id="3.10.580.10:FF:000002">
    <property type="entry name" value="Magnesium/cobalt efflux protein CorC"/>
    <property type="match status" value="1"/>
</dbReference>
<accession>A0A7W4J707</accession>
<proteinExistence type="inferred from homology"/>
<dbReference type="GO" id="GO:0005886">
    <property type="term" value="C:plasma membrane"/>
    <property type="evidence" value="ECO:0007669"/>
    <property type="project" value="TreeGrafter"/>
</dbReference>
<keyword evidence="8" id="KW-1185">Reference proteome</keyword>
<keyword evidence="3 4" id="KW-0129">CBS domain</keyword>
<evidence type="ECO:0000313" key="7">
    <source>
        <dbReference type="EMBL" id="MBB2175688.1"/>
    </source>
</evidence>
<evidence type="ECO:0000256" key="5">
    <source>
        <dbReference type="SAM" id="MobiDB-lite"/>
    </source>
</evidence>
<feature type="compositionally biased region" description="Pro residues" evidence="5">
    <location>
        <begin position="1"/>
        <end position="11"/>
    </location>
</feature>
<dbReference type="InterPro" id="IPR016169">
    <property type="entry name" value="FAD-bd_PCMH_sub2"/>
</dbReference>
<feature type="domain" description="CBS" evidence="6">
    <location>
        <begin position="93"/>
        <end position="156"/>
    </location>
</feature>
<evidence type="ECO:0000313" key="8">
    <source>
        <dbReference type="Proteomes" id="UP000561066"/>
    </source>
</evidence>
<dbReference type="AlphaFoldDB" id="A0A7W4J707"/>
<dbReference type="EMBL" id="JABEQH010000008">
    <property type="protein sequence ID" value="MBB2175688.1"/>
    <property type="molecule type" value="Genomic_DNA"/>
</dbReference>